<dbReference type="OrthoDB" id="2577067at2"/>
<evidence type="ECO:0000313" key="1">
    <source>
        <dbReference type="EMBL" id="KAA1258694.1"/>
    </source>
</evidence>
<dbReference type="RefSeq" id="WP_068265319.1">
    <property type="nucleotide sequence ID" value="NZ_LWSK01000083.1"/>
</dbReference>
<dbReference type="AlphaFoldDB" id="A0A5B1CHJ7"/>
<dbReference type="CDD" id="cd02440">
    <property type="entry name" value="AdoMet_MTases"/>
    <property type="match status" value="1"/>
</dbReference>
<comment type="caution">
    <text evidence="1">The sequence shown here is derived from an EMBL/GenBank/DDBJ whole genome shotgun (WGS) entry which is preliminary data.</text>
</comment>
<dbReference type="Gene3D" id="3.40.50.150">
    <property type="entry name" value="Vaccinia Virus protein VP39"/>
    <property type="match status" value="1"/>
</dbReference>
<proteinExistence type="predicted"/>
<sequence length="312" mass="35129">MLTDLKRSLQNVDPMPLSDQRFDESHEWFEGQSNQQAQILGWLRRFGKSQIERRADDLAANGETFRVLSVGCGSGILDLPLIKTLADQIESGRNQTDVKDPVIHYTGIDPNPVACGRFRDEFDNLGTESVELSVLEETVESYDHNQSMDLTHVVHSMYYFGDPAVSLRTLIQNVADDGELVIFQAPKGELNRLADCFWQGHVSDPIWFSADLEKHLQETGISFTRSCLEAEVDVTDCFDDSCPKGRLTFDFIVQSDCEQLSAPIRRSVLEHLRSISRIDGQKIYAPHPVDIFVIHQSDEAQIQSDARVACSP</sequence>
<dbReference type="InterPro" id="IPR029063">
    <property type="entry name" value="SAM-dependent_MTases_sf"/>
</dbReference>
<accession>A0A5B1CHJ7</accession>
<keyword evidence="2" id="KW-1185">Reference proteome</keyword>
<gene>
    <name evidence="1" type="ORF">LF1_12160</name>
</gene>
<dbReference type="SUPFAM" id="SSF53335">
    <property type="entry name" value="S-adenosyl-L-methionine-dependent methyltransferases"/>
    <property type="match status" value="1"/>
</dbReference>
<reference evidence="1 2" key="1">
    <citation type="submission" date="2019-08" db="EMBL/GenBank/DDBJ databases">
        <title>Deep-cultivation of Planctomycetes and their phenomic and genomic characterization uncovers novel biology.</title>
        <authorList>
            <person name="Wiegand S."/>
            <person name="Jogler M."/>
            <person name="Boedeker C."/>
            <person name="Pinto D."/>
            <person name="Vollmers J."/>
            <person name="Rivas-Marin E."/>
            <person name="Kohn T."/>
            <person name="Peeters S.H."/>
            <person name="Heuer A."/>
            <person name="Rast P."/>
            <person name="Oberbeckmann S."/>
            <person name="Bunk B."/>
            <person name="Jeske O."/>
            <person name="Meyerdierks A."/>
            <person name="Storesund J.E."/>
            <person name="Kallscheuer N."/>
            <person name="Luecker S."/>
            <person name="Lage O.M."/>
            <person name="Pohl T."/>
            <person name="Merkel B.J."/>
            <person name="Hornburger P."/>
            <person name="Mueller R.-W."/>
            <person name="Bruemmer F."/>
            <person name="Labrenz M."/>
            <person name="Spormann A.M."/>
            <person name="Op Den Camp H."/>
            <person name="Overmann J."/>
            <person name="Amann R."/>
            <person name="Jetten M.S.M."/>
            <person name="Mascher T."/>
            <person name="Medema M.H."/>
            <person name="Devos D.P."/>
            <person name="Kaster A.-K."/>
            <person name="Ovreas L."/>
            <person name="Rohde M."/>
            <person name="Galperin M.Y."/>
            <person name="Jogler C."/>
        </authorList>
    </citation>
    <scope>NUCLEOTIDE SEQUENCE [LARGE SCALE GENOMIC DNA]</scope>
    <source>
        <strain evidence="1 2">LF1</strain>
    </source>
</reference>
<dbReference type="Proteomes" id="UP000322699">
    <property type="component" value="Unassembled WGS sequence"/>
</dbReference>
<protein>
    <recommendedName>
        <fullName evidence="3">Methyltransferase domain-containing protein</fullName>
    </recommendedName>
</protein>
<dbReference type="EMBL" id="VRLW01000001">
    <property type="protein sequence ID" value="KAA1258694.1"/>
    <property type="molecule type" value="Genomic_DNA"/>
</dbReference>
<evidence type="ECO:0008006" key="3">
    <source>
        <dbReference type="Google" id="ProtNLM"/>
    </source>
</evidence>
<name>A0A5B1CHJ7_9BACT</name>
<evidence type="ECO:0000313" key="2">
    <source>
        <dbReference type="Proteomes" id="UP000322699"/>
    </source>
</evidence>
<dbReference type="Pfam" id="PF13489">
    <property type="entry name" value="Methyltransf_23"/>
    <property type="match status" value="1"/>
</dbReference>
<organism evidence="1 2">
    <name type="scientific">Rubripirellula obstinata</name>
    <dbReference type="NCBI Taxonomy" id="406547"/>
    <lineage>
        <taxon>Bacteria</taxon>
        <taxon>Pseudomonadati</taxon>
        <taxon>Planctomycetota</taxon>
        <taxon>Planctomycetia</taxon>
        <taxon>Pirellulales</taxon>
        <taxon>Pirellulaceae</taxon>
        <taxon>Rubripirellula</taxon>
    </lineage>
</organism>